<dbReference type="Proteomes" id="UP000603453">
    <property type="component" value="Unassembled WGS sequence"/>
</dbReference>
<accession>A0A8H7QNP4</accession>
<dbReference type="InterPro" id="IPR001764">
    <property type="entry name" value="Glyco_hydro_3_N"/>
</dbReference>
<name>A0A8H7QNP4_9FUNG</name>
<dbReference type="InterPro" id="IPR036962">
    <property type="entry name" value="Glyco_hydro_3_N_sf"/>
</dbReference>
<comment type="catalytic activity">
    <reaction evidence="1">
        <text>Hydrolysis of terminal, non-reducing beta-D-glucosyl residues with release of beta-D-glucose.</text>
        <dbReference type="EC" id="3.2.1.21"/>
    </reaction>
</comment>
<dbReference type="SUPFAM" id="SSF52279">
    <property type="entry name" value="Beta-D-glucan exohydrolase, C-terminal domain"/>
    <property type="match status" value="1"/>
</dbReference>
<proteinExistence type="inferred from homology"/>
<dbReference type="InterPro" id="IPR026891">
    <property type="entry name" value="Fn3-like"/>
</dbReference>
<evidence type="ECO:0000313" key="10">
    <source>
        <dbReference type="Proteomes" id="UP000603453"/>
    </source>
</evidence>
<evidence type="ECO:0000256" key="4">
    <source>
        <dbReference type="ARBA" id="ARBA00022729"/>
    </source>
</evidence>
<keyword evidence="6" id="KW-0326">Glycosidase</keyword>
<comment type="caution">
    <text evidence="9">The sequence shown here is derived from an EMBL/GenBank/DDBJ whole genome shotgun (WGS) entry which is preliminary data.</text>
</comment>
<sequence>MISITKSILLVSLFAYTTTAILNDQHAYGTLNYEDYDRPGPIDQDILDMIQQMSIPEKIGQMTQINQDLVLGTDGKLNRTAVENYAQNYYVGSYLNQLASDGDNYDSKDYAKIIEEIQEITLGVNSTFKIPIIYGLDHIHGAHYVANKPLLATIFPHGINIAASFNPELAYESASITARDTRAAGVQWTFAPVLDIPVSKQWPRVYENFGEDPHLSSILGAASIRGYQGKYKSDRTKVAACMKHFIAYGAPWSGQDRDSTVVSDRTIQDYFVPGFQAAIDAGVATAMESYIDINGEPVVASNKYLQKLLRDKMGFEGMLVTDWQEIENLHIKHRVAATHKEAVRMAISDTSIDMSMVPQDVIFFDSMMELVKEGRVSIDRIDASVARLLQLKKDVGLLETDGWKGNKELQAMVGNENDIKVSLDAARESLTLLKNHENVLPLNPEIIKRVLVVGPTANNLAHLSGGWTIDWQGPTQDHWHGKIDDGQFYEKGIHIVKGMQSSAPEGVHVEYMTGFDIDGLDENMAQVIEAAKDFDALVVCVGEHVYSELPGNIHDIKLPQGQIDHVAQLANKTEIPLITVLLEGRPRVLETIHDNSDAILLAYLPGPWGGQAIAEVLFGQTNPSGKLPYTYPKYAGDVNLNYWRPVSDVWDPLYEFGHGLSYSTFDYGNITLAGKNNLQQETLPSLSAGSDQTEISVQITNNSPFDGKETVLMFVHQPFRVITPPAKLLKAFKKVFIPAGQTETVRFTLNAELFQYTGIDDTLTIDDGPIKIMIGDQEFDFNVTK</sequence>
<evidence type="ECO:0000313" key="9">
    <source>
        <dbReference type="EMBL" id="KAG2195649.1"/>
    </source>
</evidence>
<organism evidence="9 10">
    <name type="scientific">Mucor saturninus</name>
    <dbReference type="NCBI Taxonomy" id="64648"/>
    <lineage>
        <taxon>Eukaryota</taxon>
        <taxon>Fungi</taxon>
        <taxon>Fungi incertae sedis</taxon>
        <taxon>Mucoromycota</taxon>
        <taxon>Mucoromycotina</taxon>
        <taxon>Mucoromycetes</taxon>
        <taxon>Mucorales</taxon>
        <taxon>Mucorineae</taxon>
        <taxon>Mucoraceae</taxon>
        <taxon>Mucor</taxon>
    </lineage>
</organism>
<evidence type="ECO:0000256" key="1">
    <source>
        <dbReference type="ARBA" id="ARBA00000448"/>
    </source>
</evidence>
<dbReference type="InterPro" id="IPR036881">
    <property type="entry name" value="Glyco_hydro_3_C_sf"/>
</dbReference>
<evidence type="ECO:0000256" key="5">
    <source>
        <dbReference type="ARBA" id="ARBA00022801"/>
    </source>
</evidence>
<evidence type="ECO:0000256" key="7">
    <source>
        <dbReference type="SAM" id="SignalP"/>
    </source>
</evidence>
<dbReference type="Pfam" id="PF14310">
    <property type="entry name" value="Fn3-like"/>
    <property type="match status" value="1"/>
</dbReference>
<dbReference type="EMBL" id="JAEPRD010000165">
    <property type="protein sequence ID" value="KAG2195649.1"/>
    <property type="molecule type" value="Genomic_DNA"/>
</dbReference>
<dbReference type="Gene3D" id="3.40.50.1700">
    <property type="entry name" value="Glycoside hydrolase family 3 C-terminal domain"/>
    <property type="match status" value="1"/>
</dbReference>
<reference evidence="9" key="1">
    <citation type="submission" date="2020-12" db="EMBL/GenBank/DDBJ databases">
        <title>Metabolic potential, ecology and presence of endohyphal bacteria is reflected in genomic diversity of Mucoromycotina.</title>
        <authorList>
            <person name="Muszewska A."/>
            <person name="Okrasinska A."/>
            <person name="Steczkiewicz K."/>
            <person name="Drgas O."/>
            <person name="Orlowska M."/>
            <person name="Perlinska-Lenart U."/>
            <person name="Aleksandrzak-Piekarczyk T."/>
            <person name="Szatraj K."/>
            <person name="Zielenkiewicz U."/>
            <person name="Pilsyk S."/>
            <person name="Malc E."/>
            <person name="Mieczkowski P."/>
            <person name="Kruszewska J.S."/>
            <person name="Biernat P."/>
            <person name="Pawlowska J."/>
        </authorList>
    </citation>
    <scope>NUCLEOTIDE SEQUENCE</scope>
    <source>
        <strain evidence="9">WA0000017839</strain>
    </source>
</reference>
<dbReference type="PANTHER" id="PTHR30620:SF16">
    <property type="entry name" value="LYSOSOMAL BETA GLUCOSIDASE"/>
    <property type="match status" value="1"/>
</dbReference>
<dbReference type="AlphaFoldDB" id="A0A8H7QNP4"/>
<feature type="domain" description="Fibronectin type III-like" evidence="8">
    <location>
        <begin position="709"/>
        <end position="778"/>
    </location>
</feature>
<dbReference type="InterPro" id="IPR002772">
    <property type="entry name" value="Glyco_hydro_3_C"/>
</dbReference>
<dbReference type="GO" id="GO:0008422">
    <property type="term" value="F:beta-glucosidase activity"/>
    <property type="evidence" value="ECO:0007669"/>
    <property type="project" value="UniProtKB-EC"/>
</dbReference>
<dbReference type="PRINTS" id="PR00133">
    <property type="entry name" value="GLHYDRLASE3"/>
</dbReference>
<dbReference type="FunFam" id="3.20.20.300:FF:000007">
    <property type="entry name" value="Lysosomal beta glucosidase"/>
    <property type="match status" value="1"/>
</dbReference>
<dbReference type="PANTHER" id="PTHR30620">
    <property type="entry name" value="PERIPLASMIC BETA-GLUCOSIDASE-RELATED"/>
    <property type="match status" value="1"/>
</dbReference>
<dbReference type="SUPFAM" id="SSF51445">
    <property type="entry name" value="(Trans)glycosidases"/>
    <property type="match status" value="1"/>
</dbReference>
<comment type="similarity">
    <text evidence="2">Belongs to the glycosyl hydrolase 3 family.</text>
</comment>
<evidence type="ECO:0000259" key="8">
    <source>
        <dbReference type="SMART" id="SM01217"/>
    </source>
</evidence>
<feature type="chain" id="PRO_5034077099" description="beta-glucosidase" evidence="7">
    <location>
        <begin position="21"/>
        <end position="785"/>
    </location>
</feature>
<dbReference type="Pfam" id="PF00933">
    <property type="entry name" value="Glyco_hydro_3"/>
    <property type="match status" value="1"/>
</dbReference>
<dbReference type="OrthoDB" id="416222at2759"/>
<dbReference type="Gene3D" id="2.60.40.10">
    <property type="entry name" value="Immunoglobulins"/>
    <property type="match status" value="1"/>
</dbReference>
<dbReference type="InterPro" id="IPR051915">
    <property type="entry name" value="Cellulose_Degrad_GH3"/>
</dbReference>
<keyword evidence="10" id="KW-1185">Reference proteome</keyword>
<evidence type="ECO:0000256" key="3">
    <source>
        <dbReference type="ARBA" id="ARBA00012744"/>
    </source>
</evidence>
<dbReference type="Pfam" id="PF01915">
    <property type="entry name" value="Glyco_hydro_3_C"/>
    <property type="match status" value="1"/>
</dbReference>
<keyword evidence="4 7" id="KW-0732">Signal</keyword>
<dbReference type="EC" id="3.2.1.21" evidence="3"/>
<dbReference type="Gene3D" id="3.20.20.300">
    <property type="entry name" value="Glycoside hydrolase, family 3, N-terminal domain"/>
    <property type="match status" value="1"/>
</dbReference>
<feature type="signal peptide" evidence="7">
    <location>
        <begin position="1"/>
        <end position="20"/>
    </location>
</feature>
<dbReference type="InterPro" id="IPR017853">
    <property type="entry name" value="GH"/>
</dbReference>
<gene>
    <name evidence="9" type="ORF">INT47_002888</name>
</gene>
<dbReference type="GO" id="GO:0009251">
    <property type="term" value="P:glucan catabolic process"/>
    <property type="evidence" value="ECO:0007669"/>
    <property type="project" value="TreeGrafter"/>
</dbReference>
<evidence type="ECO:0000256" key="6">
    <source>
        <dbReference type="ARBA" id="ARBA00023295"/>
    </source>
</evidence>
<dbReference type="SMART" id="SM01217">
    <property type="entry name" value="Fn3_like"/>
    <property type="match status" value="1"/>
</dbReference>
<keyword evidence="5" id="KW-0378">Hydrolase</keyword>
<dbReference type="InterPro" id="IPR013783">
    <property type="entry name" value="Ig-like_fold"/>
</dbReference>
<evidence type="ECO:0000256" key="2">
    <source>
        <dbReference type="ARBA" id="ARBA00005336"/>
    </source>
</evidence>
<protein>
    <recommendedName>
        <fullName evidence="3">beta-glucosidase</fullName>
        <ecNumber evidence="3">3.2.1.21</ecNumber>
    </recommendedName>
</protein>